<dbReference type="CDD" id="cd07387">
    <property type="entry name" value="MPP_PolD2_C"/>
    <property type="match status" value="1"/>
</dbReference>
<evidence type="ECO:0000256" key="3">
    <source>
        <dbReference type="ARBA" id="ARBA00022705"/>
    </source>
</evidence>
<proteinExistence type="inferred from homology"/>
<dbReference type="GO" id="GO:0003677">
    <property type="term" value="F:DNA binding"/>
    <property type="evidence" value="ECO:0007669"/>
    <property type="project" value="InterPro"/>
</dbReference>
<dbReference type="InterPro" id="IPR040663">
    <property type="entry name" value="DNA_pol_D_N"/>
</dbReference>
<gene>
    <name evidence="8" type="primary">LOC107267075</name>
</gene>
<protein>
    <submittedName>
        <fullName evidence="8">DNA polymerase delta small subunit isoform X1</fullName>
    </submittedName>
</protein>
<dbReference type="Gene3D" id="2.40.50.430">
    <property type="match status" value="1"/>
</dbReference>
<feature type="domain" description="DNA polymerase alpha/delta/epsilon subunit B" evidence="5">
    <location>
        <begin position="202"/>
        <end position="416"/>
    </location>
</feature>
<keyword evidence="7" id="KW-1185">Reference proteome</keyword>
<dbReference type="AlphaFoldDB" id="A0AAJ7BT74"/>
<dbReference type="GO" id="GO:0043625">
    <property type="term" value="C:delta DNA polymerase complex"/>
    <property type="evidence" value="ECO:0007669"/>
    <property type="project" value="TreeGrafter"/>
</dbReference>
<sequence>MWGKIIAGVIRLVMSFPRDENSQTIERKCIEFEDFFRFTLTLRSFDKQYSCIYLARLAALKEIVIERANSKWGQVHVLQLTQLATEDMFDNRCILIGTLYKHQELKPSILRELSEELQIAASPPSSYYYSDKDYVYLEDEMMRVKLTGNYVNTKDLVTGLVCAVLGHAMQNGSFWVEDYCFPGCCPKVSTSNLTTKINGKLLLVSGLDFVNYAQSMAFKLLVEYMTGTAGNRETQEEEASIVRVIIAGNSIRSSAEIHMSKGHARNKAQDLMVANETSIAVNRFDSFLNQIVQCCCVTLMPGQYDPTCHSMPQQPIHPCMLPKSSRYKSLHGATNPWIGRIGNRIVSGSSGQPIEDIMKVVGISKVCPLIWLERTLDWRNYAPTAPDTLPAYPYFDKDPFVMQECPDIYFVSNMEKYESKLYKGQEGQTVRLICVPEFSKTHTAILVDLQSLDTRPISFGGIS</sequence>
<dbReference type="GO" id="GO:0006271">
    <property type="term" value="P:DNA strand elongation involved in DNA replication"/>
    <property type="evidence" value="ECO:0007669"/>
    <property type="project" value="TreeGrafter"/>
</dbReference>
<evidence type="ECO:0000259" key="6">
    <source>
        <dbReference type="Pfam" id="PF18018"/>
    </source>
</evidence>
<name>A0AAJ7BT74_CEPCN</name>
<dbReference type="Gene3D" id="3.60.21.50">
    <property type="match status" value="1"/>
</dbReference>
<dbReference type="InterPro" id="IPR024826">
    <property type="entry name" value="DNA_pol_delta/II_ssu"/>
</dbReference>
<dbReference type="GeneID" id="107267075"/>
<evidence type="ECO:0000259" key="5">
    <source>
        <dbReference type="Pfam" id="PF04042"/>
    </source>
</evidence>
<dbReference type="Proteomes" id="UP000694920">
    <property type="component" value="Unplaced"/>
</dbReference>
<feature type="domain" description="DNA polymerase delta subunit OB-fold" evidence="6">
    <location>
        <begin position="48"/>
        <end position="179"/>
    </location>
</feature>
<dbReference type="KEGG" id="ccin:107267075"/>
<dbReference type="InterPro" id="IPR007185">
    <property type="entry name" value="DNA_pol_a/d/e_bsu"/>
</dbReference>
<dbReference type="Pfam" id="PF18018">
    <property type="entry name" value="DNA_pol_D_N"/>
    <property type="match status" value="1"/>
</dbReference>
<evidence type="ECO:0000256" key="2">
    <source>
        <dbReference type="ARBA" id="ARBA00006035"/>
    </source>
</evidence>
<dbReference type="PANTHER" id="PTHR10416:SF0">
    <property type="entry name" value="DNA POLYMERASE DELTA SUBUNIT 2"/>
    <property type="match status" value="1"/>
</dbReference>
<keyword evidence="3" id="KW-0235">DNA replication</keyword>
<evidence type="ECO:0000313" key="7">
    <source>
        <dbReference type="Proteomes" id="UP000694920"/>
    </source>
</evidence>
<comment type="similarity">
    <text evidence="2">Belongs to the DNA polymerase delta/II small subunit family.</text>
</comment>
<dbReference type="RefSeq" id="XP_015593802.1">
    <property type="nucleotide sequence ID" value="XM_015738316.2"/>
</dbReference>
<dbReference type="PANTHER" id="PTHR10416">
    <property type="entry name" value="DNA POLYMERASE DELTA SUBUNIT 2"/>
    <property type="match status" value="1"/>
</dbReference>
<keyword evidence="4" id="KW-0539">Nucleus</keyword>
<evidence type="ECO:0000256" key="4">
    <source>
        <dbReference type="ARBA" id="ARBA00023242"/>
    </source>
</evidence>
<dbReference type="Pfam" id="PF04042">
    <property type="entry name" value="DNA_pol_E_B"/>
    <property type="match status" value="1"/>
</dbReference>
<dbReference type="InterPro" id="IPR041863">
    <property type="entry name" value="PolD2_C"/>
</dbReference>
<evidence type="ECO:0000256" key="1">
    <source>
        <dbReference type="ARBA" id="ARBA00004123"/>
    </source>
</evidence>
<comment type="subcellular location">
    <subcellularLocation>
        <location evidence="1">Nucleus</location>
    </subcellularLocation>
</comment>
<accession>A0AAJ7BT74</accession>
<evidence type="ECO:0000313" key="8">
    <source>
        <dbReference type="RefSeq" id="XP_015593802.1"/>
    </source>
</evidence>
<reference evidence="8" key="1">
    <citation type="submission" date="2025-08" db="UniProtKB">
        <authorList>
            <consortium name="RefSeq"/>
        </authorList>
    </citation>
    <scope>IDENTIFICATION</scope>
</reference>
<organism evidence="7 8">
    <name type="scientific">Cephus cinctus</name>
    <name type="common">Wheat stem sawfly</name>
    <dbReference type="NCBI Taxonomy" id="211228"/>
    <lineage>
        <taxon>Eukaryota</taxon>
        <taxon>Metazoa</taxon>
        <taxon>Ecdysozoa</taxon>
        <taxon>Arthropoda</taxon>
        <taxon>Hexapoda</taxon>
        <taxon>Insecta</taxon>
        <taxon>Pterygota</taxon>
        <taxon>Neoptera</taxon>
        <taxon>Endopterygota</taxon>
        <taxon>Hymenoptera</taxon>
        <taxon>Cephoidea</taxon>
        <taxon>Cephidae</taxon>
        <taxon>Cephus</taxon>
    </lineage>
</organism>